<evidence type="ECO:0000256" key="2">
    <source>
        <dbReference type="ARBA" id="ARBA00022692"/>
    </source>
</evidence>
<dbReference type="Gene3D" id="3.10.580.10">
    <property type="entry name" value="CBS-domain"/>
    <property type="match status" value="1"/>
</dbReference>
<comment type="caution">
    <text evidence="10">The sequence shown here is derived from an EMBL/GenBank/DDBJ whole genome shotgun (WGS) entry which is preliminary data.</text>
</comment>
<evidence type="ECO:0000256" key="1">
    <source>
        <dbReference type="ARBA" id="ARBA00004141"/>
    </source>
</evidence>
<dbReference type="PANTHER" id="PTHR30520:SF6">
    <property type="entry name" value="FORMATE_NITRATE FAMILY TRANSPORTER (EUROFUNG)"/>
    <property type="match status" value="1"/>
</dbReference>
<dbReference type="PROSITE" id="PS51371">
    <property type="entry name" value="CBS"/>
    <property type="match status" value="1"/>
</dbReference>
<keyword evidence="3 8" id="KW-1133">Transmembrane helix</keyword>
<keyword evidence="11" id="KW-1185">Reference proteome</keyword>
<keyword evidence="2 8" id="KW-0812">Transmembrane</keyword>
<feature type="transmembrane region" description="Helical" evidence="8">
    <location>
        <begin position="128"/>
        <end position="150"/>
    </location>
</feature>
<dbReference type="InterPro" id="IPR000644">
    <property type="entry name" value="CBS_dom"/>
</dbReference>
<dbReference type="Pfam" id="PF00571">
    <property type="entry name" value="CBS"/>
    <property type="match status" value="2"/>
</dbReference>
<dbReference type="InterPro" id="IPR024002">
    <property type="entry name" value="For/NO2_transpt_CS"/>
</dbReference>
<dbReference type="SMART" id="SM00116">
    <property type="entry name" value="CBS"/>
    <property type="match status" value="2"/>
</dbReference>
<feature type="transmembrane region" description="Helical" evidence="8">
    <location>
        <begin position="88"/>
        <end position="116"/>
    </location>
</feature>
<dbReference type="PROSITE" id="PS01005">
    <property type="entry name" value="FORMATE_NITRITE_TP_1"/>
    <property type="match status" value="1"/>
</dbReference>
<feature type="transmembrane region" description="Helical" evidence="8">
    <location>
        <begin position="176"/>
        <end position="196"/>
    </location>
</feature>
<feature type="transmembrane region" description="Helical" evidence="8">
    <location>
        <begin position="49"/>
        <end position="68"/>
    </location>
</feature>
<evidence type="ECO:0000256" key="6">
    <source>
        <dbReference type="NCBIfam" id="TIGR04060"/>
    </source>
</evidence>
<dbReference type="EMBL" id="JAHZST010000001">
    <property type="protein sequence ID" value="MBW8182098.1"/>
    <property type="molecule type" value="Genomic_DNA"/>
</dbReference>
<evidence type="ECO:0000256" key="8">
    <source>
        <dbReference type="SAM" id="Phobius"/>
    </source>
</evidence>
<feature type="transmembrane region" description="Helical" evidence="8">
    <location>
        <begin position="270"/>
        <end position="292"/>
    </location>
</feature>
<feature type="transmembrane region" description="Helical" evidence="8">
    <location>
        <begin position="203"/>
        <end position="222"/>
    </location>
</feature>
<name>A0ABS7DYA9_9GAMM</name>
<evidence type="ECO:0000256" key="3">
    <source>
        <dbReference type="ARBA" id="ARBA00022989"/>
    </source>
</evidence>
<evidence type="ECO:0000313" key="11">
    <source>
        <dbReference type="Proteomes" id="UP001195963"/>
    </source>
</evidence>
<comment type="similarity">
    <text evidence="5">Belongs to the FNT transporter (TC 1.A.16) family.</text>
</comment>
<evidence type="ECO:0000313" key="10">
    <source>
        <dbReference type="EMBL" id="MBW8182098.1"/>
    </source>
</evidence>
<dbReference type="Gene3D" id="1.20.1080.10">
    <property type="entry name" value="Glycerol uptake facilitator protein"/>
    <property type="match status" value="1"/>
</dbReference>
<sequence>MTSNQKVSGITLARVMKNSEEMTQTAPVSLYQQAEHYGKSKVVKSAWQSFGLAAFAGAFIALAFVFYITVTTGNDGSAWGLMRLAGGLAFSLGLMLVVICGGELFTSTVLSSVAWAQKLVTGRELIKCWGRVYVGNLLGALIMLSLIMSARMYELDGGQWGLNALQIAQHKLHHTWLQAFVLGILCNMLVCLGVWMTFSSKDALTKAVLLMLPVAMFVSSGFEHSIANLFMVPLGIAISQLAQPEFFISLGIDAAQFTDLTMSHFIISNLIPVTLGNIVGGGVFVGLGYWLIEKSAQKIKSPLALCVPQLETSAQIHSISTSGVSNKMPKTIQKLCVQDLMDTSPLTIASELSVYAGLALLSDNDCRSAPVLDENQHLLGFISQQDLLRSLWSEEFARGVSYKVADLMQKEVMTLSPQDSVAELIELMVVDRNKLFPVNESGILTGNTFKSYEERLRCASADKPSVFPVVERGLLCGVITREAIARKVCDIYKV</sequence>
<evidence type="ECO:0000256" key="7">
    <source>
        <dbReference type="PROSITE-ProRule" id="PRU00703"/>
    </source>
</evidence>
<evidence type="ECO:0000259" key="9">
    <source>
        <dbReference type="PROSITE" id="PS51371"/>
    </source>
</evidence>
<accession>A0ABS7DYA9</accession>
<keyword evidence="4 8" id="KW-0472">Membrane</keyword>
<dbReference type="InterPro" id="IPR023999">
    <property type="entry name" value="Formate_transptr_FocA"/>
</dbReference>
<dbReference type="InterPro" id="IPR023271">
    <property type="entry name" value="Aquaporin-like"/>
</dbReference>
<gene>
    <name evidence="10" type="primary">focA</name>
    <name evidence="10" type="ORF">K0625_00340</name>
</gene>
<feature type="domain" description="CBS" evidence="9">
    <location>
        <begin position="341"/>
        <end position="398"/>
    </location>
</feature>
<evidence type="ECO:0000256" key="4">
    <source>
        <dbReference type="ARBA" id="ARBA00023136"/>
    </source>
</evidence>
<comment type="subcellular location">
    <subcellularLocation>
        <location evidence="1">Membrane</location>
        <topology evidence="1">Multi-pass membrane protein</topology>
    </subcellularLocation>
</comment>
<organism evidence="10 11">
    <name type="scientific">Shewanella nanhaiensis</name>
    <dbReference type="NCBI Taxonomy" id="2864872"/>
    <lineage>
        <taxon>Bacteria</taxon>
        <taxon>Pseudomonadati</taxon>
        <taxon>Pseudomonadota</taxon>
        <taxon>Gammaproteobacteria</taxon>
        <taxon>Alteromonadales</taxon>
        <taxon>Shewanellaceae</taxon>
        <taxon>Shewanella</taxon>
    </lineage>
</organism>
<dbReference type="PANTHER" id="PTHR30520">
    <property type="entry name" value="FORMATE TRANSPORTER-RELATED"/>
    <property type="match status" value="1"/>
</dbReference>
<dbReference type="SUPFAM" id="SSF54631">
    <property type="entry name" value="CBS-domain pair"/>
    <property type="match status" value="1"/>
</dbReference>
<dbReference type="NCBIfam" id="TIGR00790">
    <property type="entry name" value="fnt"/>
    <property type="match status" value="1"/>
</dbReference>
<dbReference type="InterPro" id="IPR046342">
    <property type="entry name" value="CBS_dom_sf"/>
</dbReference>
<dbReference type="NCBIfam" id="TIGR04060">
    <property type="entry name" value="formate_focA"/>
    <property type="match status" value="1"/>
</dbReference>
<protein>
    <recommendedName>
        <fullName evidence="6">Formate transporter FocA</fullName>
    </recommendedName>
</protein>
<keyword evidence="7" id="KW-0129">CBS domain</keyword>
<evidence type="ECO:0000256" key="5">
    <source>
        <dbReference type="ARBA" id="ARBA00049660"/>
    </source>
</evidence>
<proteinExistence type="inferred from homology"/>
<dbReference type="InterPro" id="IPR000292">
    <property type="entry name" value="For/NO2_transpt"/>
</dbReference>
<dbReference type="Pfam" id="PF01226">
    <property type="entry name" value="Form_Nir_trans"/>
    <property type="match status" value="1"/>
</dbReference>
<dbReference type="Proteomes" id="UP001195963">
    <property type="component" value="Unassembled WGS sequence"/>
</dbReference>
<reference evidence="10 11" key="1">
    <citation type="submission" date="2021-07" db="EMBL/GenBank/DDBJ databases">
        <title>Shewanella sp. nov, isolated from SCS.</title>
        <authorList>
            <person name="Cao W.R."/>
        </authorList>
    </citation>
    <scope>NUCLEOTIDE SEQUENCE [LARGE SCALE GENOMIC DNA]</scope>
    <source>
        <strain evidence="10 11">NR704-98</strain>
    </source>
</reference>